<evidence type="ECO:0000256" key="1">
    <source>
        <dbReference type="SAM" id="MobiDB-lite"/>
    </source>
</evidence>
<dbReference type="RefSeq" id="WP_260531944.1">
    <property type="nucleotide sequence ID" value="NZ_CP104217.1"/>
</dbReference>
<dbReference type="AlphaFoldDB" id="A0AB38U685"/>
<name>A0AB38U685_BURGA</name>
<evidence type="ECO:0000313" key="3">
    <source>
        <dbReference type="Proteomes" id="UP001059745"/>
    </source>
</evidence>
<dbReference type="EMBL" id="CP104217">
    <property type="protein sequence ID" value="UWX75473.1"/>
    <property type="molecule type" value="Genomic_DNA"/>
</dbReference>
<accession>A0AB38U685</accession>
<reference evidence="2" key="1">
    <citation type="submission" date="2022-09" db="EMBL/GenBank/DDBJ databases">
        <title>Genomic of Burkholderia gladioli.</title>
        <authorList>
            <person name="Wu H."/>
        </authorList>
    </citation>
    <scope>NUCLEOTIDE SEQUENCE</scope>
    <source>
        <strain evidence="2">ZN-S4</strain>
        <plasmid evidence="2">unnamed2</plasmid>
    </source>
</reference>
<evidence type="ECO:0000313" key="2">
    <source>
        <dbReference type="EMBL" id="UWX75473.1"/>
    </source>
</evidence>
<feature type="region of interest" description="Disordered" evidence="1">
    <location>
        <begin position="1"/>
        <end position="44"/>
    </location>
</feature>
<protein>
    <submittedName>
        <fullName evidence="2">Uncharacterized protein</fullName>
    </submittedName>
</protein>
<organism evidence="2 3">
    <name type="scientific">Burkholderia gladioli</name>
    <name type="common">Pseudomonas marginata</name>
    <name type="synonym">Phytomonas marginata</name>
    <dbReference type="NCBI Taxonomy" id="28095"/>
    <lineage>
        <taxon>Bacteria</taxon>
        <taxon>Pseudomonadati</taxon>
        <taxon>Pseudomonadota</taxon>
        <taxon>Betaproteobacteria</taxon>
        <taxon>Burkholderiales</taxon>
        <taxon>Burkholderiaceae</taxon>
        <taxon>Burkholderia</taxon>
    </lineage>
</organism>
<gene>
    <name evidence="2" type="ORF">NYZ96_35475</name>
</gene>
<geneLocation type="plasmid" evidence="2 3">
    <name>unnamed2</name>
</geneLocation>
<feature type="compositionally biased region" description="Basic and acidic residues" evidence="1">
    <location>
        <begin position="1"/>
        <end position="20"/>
    </location>
</feature>
<sequence length="44" mass="5145">MTCHQDKTSAVKTPREHELVEQSNGQPQRQRRQKAAQQMQIEPD</sequence>
<dbReference type="Proteomes" id="UP001059745">
    <property type="component" value="Plasmid unnamed2"/>
</dbReference>
<proteinExistence type="predicted"/>
<keyword evidence="2" id="KW-0614">Plasmid</keyword>
<feature type="compositionally biased region" description="Low complexity" evidence="1">
    <location>
        <begin position="35"/>
        <end position="44"/>
    </location>
</feature>